<organism evidence="2">
    <name type="scientific">Tepidanaerobacter syntrophicus</name>
    <dbReference type="NCBI Taxonomy" id="224999"/>
    <lineage>
        <taxon>Bacteria</taxon>
        <taxon>Bacillati</taxon>
        <taxon>Bacillota</taxon>
        <taxon>Clostridia</taxon>
        <taxon>Thermosediminibacterales</taxon>
        <taxon>Tepidanaerobacteraceae</taxon>
        <taxon>Tepidanaerobacter</taxon>
    </lineage>
</organism>
<proteinExistence type="predicted"/>
<keyword evidence="3" id="KW-1185">Reference proteome</keyword>
<dbReference type="AlphaFoldDB" id="A0A0U9HE79"/>
<protein>
    <submittedName>
        <fullName evidence="2">Uncharacterized protein</fullName>
    </submittedName>
</protein>
<evidence type="ECO:0000313" key="2">
    <source>
        <dbReference type="EMBL" id="GAQ24989.1"/>
    </source>
</evidence>
<evidence type="ECO:0000313" key="3">
    <source>
        <dbReference type="Proteomes" id="UP000062160"/>
    </source>
</evidence>
<name>A0A0U9HE79_9FIRM</name>
<evidence type="ECO:0000313" key="1">
    <source>
        <dbReference type="EMBL" id="GAQ24163.1"/>
    </source>
</evidence>
<feature type="non-terminal residue" evidence="2">
    <location>
        <position position="1"/>
    </location>
</feature>
<reference evidence="2" key="1">
    <citation type="journal article" date="2016" name="Genome Announc.">
        <title>Draft Genome Sequence of the Syntrophic Lactate-Degrading Bacterium Tepidanaerobacter syntrophicus JLT.</title>
        <authorList>
            <person name="Matsuura N."/>
            <person name="Ohashi A."/>
            <person name="Tourlousse D.M."/>
            <person name="Sekiguchi Y."/>
        </authorList>
    </citation>
    <scope>NUCLEOTIDE SEQUENCE [LARGE SCALE GENOMIC DNA]</scope>
    <source>
        <strain evidence="2">JL</strain>
    </source>
</reference>
<dbReference type="EMBL" id="DF976995">
    <property type="protein sequence ID" value="GAQ24163.1"/>
    <property type="molecule type" value="Genomic_DNA"/>
</dbReference>
<sequence length="68" mass="7574">SVKDAILKERYKSLEPISLLPDVISYEKQKLKKATSMIRAGGTSLPILNYKKSFTSDAIKSLLESCNI</sequence>
<dbReference type="Proteomes" id="UP000062160">
    <property type="component" value="Unassembled WGS sequence"/>
</dbReference>
<gene>
    <name evidence="1" type="ORF">TSYNT_1150</name>
    <name evidence="2" type="ORF">TSYNT_6374</name>
</gene>
<dbReference type="EMBL" id="DF977000">
    <property type="protein sequence ID" value="GAQ24989.1"/>
    <property type="molecule type" value="Genomic_DNA"/>
</dbReference>
<accession>A0A0U9HE79</accession>